<dbReference type="Pfam" id="PF00106">
    <property type="entry name" value="adh_short"/>
    <property type="match status" value="1"/>
</dbReference>
<feature type="region of interest" description="Disordered" evidence="1">
    <location>
        <begin position="226"/>
        <end position="303"/>
    </location>
</feature>
<feature type="region of interest" description="Disordered" evidence="1">
    <location>
        <begin position="1165"/>
        <end position="1228"/>
    </location>
</feature>
<dbReference type="Gene3D" id="3.40.50.720">
    <property type="entry name" value="NAD(P)-binding Rossmann-like Domain"/>
    <property type="match status" value="1"/>
</dbReference>
<dbReference type="RefSeq" id="XP_027612142.1">
    <property type="nucleotide sequence ID" value="XM_027756341.1"/>
</dbReference>
<dbReference type="SUPFAM" id="SSF56112">
    <property type="entry name" value="Protein kinase-like (PK-like)"/>
    <property type="match status" value="1"/>
</dbReference>
<evidence type="ECO:0000259" key="2">
    <source>
        <dbReference type="Pfam" id="PF17667"/>
    </source>
</evidence>
<feature type="domain" description="Fungal-type protein kinase" evidence="2">
    <location>
        <begin position="857"/>
        <end position="999"/>
    </location>
</feature>
<proteinExistence type="predicted"/>
<evidence type="ECO:0000313" key="3">
    <source>
        <dbReference type="EMBL" id="GBE81229.1"/>
    </source>
</evidence>
<feature type="domain" description="Fungal-type protein kinase" evidence="2">
    <location>
        <begin position="632"/>
        <end position="856"/>
    </location>
</feature>
<dbReference type="InterPro" id="IPR040976">
    <property type="entry name" value="Pkinase_fungal"/>
</dbReference>
<dbReference type="AlphaFoldDB" id="A0A401GGD5"/>
<dbReference type="OrthoDB" id="2802734at2759"/>
<dbReference type="GeneID" id="38778146"/>
<dbReference type="InterPro" id="IPR011009">
    <property type="entry name" value="Kinase-like_dom_sf"/>
</dbReference>
<dbReference type="PRINTS" id="PR00081">
    <property type="entry name" value="GDHRDH"/>
</dbReference>
<dbReference type="Pfam" id="PF17667">
    <property type="entry name" value="Pkinase_fungal"/>
    <property type="match status" value="2"/>
</dbReference>
<dbReference type="PANTHER" id="PTHR38248:SF2">
    <property type="entry name" value="FUNK1 11"/>
    <property type="match status" value="1"/>
</dbReference>
<dbReference type="InterPro" id="IPR002347">
    <property type="entry name" value="SDR_fam"/>
</dbReference>
<dbReference type="CDD" id="cd05233">
    <property type="entry name" value="SDR_c"/>
    <property type="match status" value="1"/>
</dbReference>
<comment type="caution">
    <text evidence="3">The sequence shown here is derived from an EMBL/GenBank/DDBJ whole genome shotgun (WGS) entry which is preliminary data.</text>
</comment>
<gene>
    <name evidence="3" type="ORF">SCP_0309560</name>
</gene>
<protein>
    <recommendedName>
        <fullName evidence="2">Fungal-type protein kinase domain-containing protein</fullName>
    </recommendedName>
</protein>
<organism evidence="3 4">
    <name type="scientific">Sparassis crispa</name>
    <dbReference type="NCBI Taxonomy" id="139825"/>
    <lineage>
        <taxon>Eukaryota</taxon>
        <taxon>Fungi</taxon>
        <taxon>Dikarya</taxon>
        <taxon>Basidiomycota</taxon>
        <taxon>Agaricomycotina</taxon>
        <taxon>Agaricomycetes</taxon>
        <taxon>Polyporales</taxon>
        <taxon>Sparassidaceae</taxon>
        <taxon>Sparassis</taxon>
    </lineage>
</organism>
<evidence type="ECO:0000256" key="1">
    <source>
        <dbReference type="SAM" id="MobiDB-lite"/>
    </source>
</evidence>
<evidence type="ECO:0000313" key="4">
    <source>
        <dbReference type="Proteomes" id="UP000287166"/>
    </source>
</evidence>
<reference evidence="3 4" key="1">
    <citation type="journal article" date="2018" name="Sci. Rep.">
        <title>Genome sequence of the cauliflower mushroom Sparassis crispa (Hanabiratake) and its association with beneficial usage.</title>
        <authorList>
            <person name="Kiyama R."/>
            <person name="Furutani Y."/>
            <person name="Kawaguchi K."/>
            <person name="Nakanishi T."/>
        </authorList>
    </citation>
    <scope>NUCLEOTIDE SEQUENCE [LARGE SCALE GENOMIC DNA]</scope>
</reference>
<accession>A0A401GGD5</accession>
<dbReference type="STRING" id="139825.A0A401GGD5"/>
<sequence>MFSDLKGKLVLITSCTGGVGQAIARAFARSGCSVAAHYQAASSRAKADTLISDLKAIASSDVRFAAFQADLSNYDEVRRLYAEVVLQIGHPDILFANHGIAGPEIGPQGDIKDMPMEVFEETWRTNTGTSYVLAQLRVPLTEAQKHGRVIFTSSVAASTRWRDAAPRARPRRLSPHFAIAAAGHAAVALFPTHTRADARAHEEQQSEAGAGLAWWVTRAYQRAASGAHKPAGKPAAGAGVREGAGAGTREGTDAGLSPHPYATAPSPGRYRAAAYGRSSPVPPNSGAPLVNGNGTGARNTNTSESFVYAQTPQGKGTDSREDTMAGANRVEPNSFGVGARGMSAEHLAYTIIEWFGHNHCLPALWPPTLQFYSGHPPTSIYKARPLSALLLILHSTQHPETNSLTYHTLGPREQQDVQQPQTPPLTHAPPPTAPPQVTPRVAKVSSRQRFAYVPEKDVDLRIDLADEMTNHIVEIGLEDFMAEFVPGPDPSDEERVKFENFECVKLDGLETDMYPGLCKVFQSVLDAIPQNGLTAKDTGEYPDVTGTEVARDKNITKFDIGIYPTTAAAKEAYAVPPNQLKRGKSAQRRKYYMARVSWAWTCVPIEVKNNHQKSAFEFNDPSAHFLRAHSHDGLQTLGQITEYAAQILLRQHRLFCLMVFICKSSARLIRWDRAGGVVSKSFDYIQEPETLHTFMYRIGKMNDSQRGYDPTAVLATPAEVAEMKSCESRLNEYHRECLREAMLDGWPIYKIEFKADDVLSKTGNTVSPPSMSKRHYLVGRARFSSSSLTGRATRGYVAYDLATQRLAFLKDTWRADSDKVKPEREVYERLYQKGVRERIATLICGGDVGDSTQKTRTQEYNARIMGRIHYRIVVKEVGRPLEDYTDVREMILVVRDAIIAHSNAWVLAAILHCDISASNILISQDPDAEGYLTGTLSPAGFLNDWDMCKYKEHLGKGASQNTRSGTWQFMSALLLRHPTVKEHEVSDDMESFVHLVHWLALKYHPHDLSGSPLQSHVEATYDSCDRTLAGYYVGGTYKFLSIKAGLAPFNVSGNPALSTLLHSLMQLCRRHYAAIDIDALGPVHEAATSAPSAAVTYTAELPPGFDIVTPAASLPQPSDGELVLADHNAVYVAFTTVVRDNGRIWVRDKVENKFKPFTKGKSLQKSYQTGTSLGNKRKADDVAEGSAKRQKTQGSKSGAPSSHSRATGSSGLNASQLGSIDEGQDSED</sequence>
<dbReference type="SUPFAM" id="SSF51735">
    <property type="entry name" value="NAD(P)-binding Rossmann-fold domains"/>
    <property type="match status" value="1"/>
</dbReference>
<dbReference type="PANTHER" id="PTHR38248">
    <property type="entry name" value="FUNK1 6"/>
    <property type="match status" value="1"/>
</dbReference>
<dbReference type="InterPro" id="IPR036291">
    <property type="entry name" value="NAD(P)-bd_dom_sf"/>
</dbReference>
<dbReference type="InParanoid" id="A0A401GGD5"/>
<feature type="compositionally biased region" description="Pro residues" evidence="1">
    <location>
        <begin position="421"/>
        <end position="437"/>
    </location>
</feature>
<feature type="compositionally biased region" description="Polar residues" evidence="1">
    <location>
        <begin position="1165"/>
        <end position="1174"/>
    </location>
</feature>
<feature type="compositionally biased region" description="Polar residues" evidence="1">
    <location>
        <begin position="1192"/>
        <end position="1218"/>
    </location>
</feature>
<name>A0A401GGD5_9APHY</name>
<dbReference type="Gene3D" id="1.10.510.10">
    <property type="entry name" value="Transferase(Phosphotransferase) domain 1"/>
    <property type="match status" value="1"/>
</dbReference>
<dbReference type="EMBL" id="BFAD01000003">
    <property type="protein sequence ID" value="GBE81229.1"/>
    <property type="molecule type" value="Genomic_DNA"/>
</dbReference>
<feature type="compositionally biased region" description="Low complexity" evidence="1">
    <location>
        <begin position="226"/>
        <end position="239"/>
    </location>
</feature>
<keyword evidence="4" id="KW-1185">Reference proteome</keyword>
<feature type="region of interest" description="Disordered" evidence="1">
    <location>
        <begin position="413"/>
        <end position="438"/>
    </location>
</feature>
<dbReference type="Proteomes" id="UP000287166">
    <property type="component" value="Unassembled WGS sequence"/>
</dbReference>